<evidence type="ECO:0000256" key="1">
    <source>
        <dbReference type="SAM" id="MobiDB-lite"/>
    </source>
</evidence>
<organism evidence="2 3">
    <name type="scientific">Ruminococcus albus</name>
    <dbReference type="NCBI Taxonomy" id="1264"/>
    <lineage>
        <taxon>Bacteria</taxon>
        <taxon>Bacillati</taxon>
        <taxon>Bacillota</taxon>
        <taxon>Clostridia</taxon>
        <taxon>Eubacteriales</taxon>
        <taxon>Oscillospiraceae</taxon>
        <taxon>Ruminococcus</taxon>
    </lineage>
</organism>
<proteinExistence type="predicted"/>
<gene>
    <name evidence="2" type="ORF">SAMN05216469_1299</name>
</gene>
<dbReference type="OrthoDB" id="1828840at2"/>
<evidence type="ECO:0000313" key="2">
    <source>
        <dbReference type="EMBL" id="SEL42832.1"/>
    </source>
</evidence>
<dbReference type="Proteomes" id="UP000186015">
    <property type="component" value="Unassembled WGS sequence"/>
</dbReference>
<sequence length="142" mass="16202">MGRKADINNLIRDAEHKDKIVIDAENYLETAKANSAEAWVKVEKRRKELEQENNNALAEISKKLFWADITAEELQSKWDELLLIAEVKEYVAFEKANYEAELKRKAAEEAAKKKAESQSDGNNNICTDENSEQENVTTSNNI</sequence>
<protein>
    <submittedName>
        <fullName evidence="2">Uncharacterized protein</fullName>
    </submittedName>
</protein>
<dbReference type="EMBL" id="FOAT01000029">
    <property type="protein sequence ID" value="SEL42832.1"/>
    <property type="molecule type" value="Genomic_DNA"/>
</dbReference>
<accession>A0A1H7Q4C6</accession>
<dbReference type="AlphaFoldDB" id="A0A1H7Q4C6"/>
<evidence type="ECO:0000313" key="3">
    <source>
        <dbReference type="Proteomes" id="UP000186015"/>
    </source>
</evidence>
<dbReference type="RefSeq" id="WP_074836276.1">
    <property type="nucleotide sequence ID" value="NZ_FOAT01000029.1"/>
</dbReference>
<reference evidence="2 3" key="1">
    <citation type="submission" date="2016-10" db="EMBL/GenBank/DDBJ databases">
        <authorList>
            <person name="de Groot N.N."/>
        </authorList>
    </citation>
    <scope>NUCLEOTIDE SEQUENCE [LARGE SCALE GENOMIC DNA]</scope>
    <source>
        <strain evidence="2 3">KH2T6</strain>
    </source>
</reference>
<feature type="region of interest" description="Disordered" evidence="1">
    <location>
        <begin position="104"/>
        <end position="142"/>
    </location>
</feature>
<feature type="compositionally biased region" description="Basic and acidic residues" evidence="1">
    <location>
        <begin position="104"/>
        <end position="117"/>
    </location>
</feature>
<feature type="compositionally biased region" description="Polar residues" evidence="1">
    <location>
        <begin position="118"/>
        <end position="142"/>
    </location>
</feature>
<name>A0A1H7Q4C6_RUMAL</name>